<feature type="compositionally biased region" description="Low complexity" evidence="1">
    <location>
        <begin position="15"/>
        <end position="29"/>
    </location>
</feature>
<protein>
    <submittedName>
        <fullName evidence="3">Uncharacterized protein</fullName>
    </submittedName>
</protein>
<feature type="compositionally biased region" description="Polar residues" evidence="1">
    <location>
        <begin position="499"/>
        <end position="511"/>
    </location>
</feature>
<feature type="compositionally biased region" description="Low complexity" evidence="1">
    <location>
        <begin position="823"/>
        <end position="854"/>
    </location>
</feature>
<name>A0A197KGW2_9FUNG</name>
<feature type="region of interest" description="Disordered" evidence="1">
    <location>
        <begin position="1"/>
        <end position="36"/>
    </location>
</feature>
<feature type="transmembrane region" description="Helical" evidence="2">
    <location>
        <begin position="185"/>
        <end position="202"/>
    </location>
</feature>
<keyword evidence="2" id="KW-1133">Transmembrane helix</keyword>
<feature type="transmembrane region" description="Helical" evidence="2">
    <location>
        <begin position="214"/>
        <end position="235"/>
    </location>
</feature>
<keyword evidence="4" id="KW-1185">Reference proteome</keyword>
<dbReference type="STRING" id="1314771.A0A197KGW2"/>
<dbReference type="OrthoDB" id="2427144at2759"/>
<feature type="compositionally biased region" description="Basic and acidic residues" evidence="1">
    <location>
        <begin position="530"/>
        <end position="542"/>
    </location>
</feature>
<organism evidence="3 4">
    <name type="scientific">Linnemannia elongata AG-77</name>
    <dbReference type="NCBI Taxonomy" id="1314771"/>
    <lineage>
        <taxon>Eukaryota</taxon>
        <taxon>Fungi</taxon>
        <taxon>Fungi incertae sedis</taxon>
        <taxon>Mucoromycota</taxon>
        <taxon>Mortierellomycotina</taxon>
        <taxon>Mortierellomycetes</taxon>
        <taxon>Mortierellales</taxon>
        <taxon>Mortierellaceae</taxon>
        <taxon>Linnemannia</taxon>
    </lineage>
</organism>
<proteinExistence type="predicted"/>
<feature type="compositionally biased region" description="Low complexity" evidence="1">
    <location>
        <begin position="476"/>
        <end position="498"/>
    </location>
</feature>
<evidence type="ECO:0000313" key="4">
    <source>
        <dbReference type="Proteomes" id="UP000078512"/>
    </source>
</evidence>
<feature type="region of interest" description="Disordered" evidence="1">
    <location>
        <begin position="634"/>
        <end position="859"/>
    </location>
</feature>
<keyword evidence="2" id="KW-0812">Transmembrane</keyword>
<dbReference type="AlphaFoldDB" id="A0A197KGW2"/>
<accession>A0A197KGW2</accession>
<sequence>MPPPPPQPQQPPPQVNTTSTSTSNSTTTNNKEEQDGVDPIRDWLSSLITGLELLFESIRSLLTSTTHSSTKQIVLKLSLRCLILQTTLSILSSIASSLHTGGGFMSHTQLFFPYILFYRYLFPKRWDQLFTSTVRSLNCTNRSDIVAKPSPRYFVQLKGFLRRMAKAHVELKLLNWLVHGRTASVFYYPSAVLALLASYSYLKSKQVVFFWKPAFVLAFLLGAGNIHAAGPIWLVQTIYLQDWLLYELLQPYLARVQFKPWEEKAWLDRYQTELYGFVLGAWLICNIPWIGVAAIPALFPAMAFLLTRSCGSMENTSQGRSAGRTGAGLGTGTGDLIEQRAPGVKQVAQGTHPSVRGDWDSIKVLTMVQSDPDYALQAIRDFQPRDHDLNWKNSSLHYSVDKGFDSALTHTQIEEDRIRSQSAREALYREAEREAHRQFRGGFRGVGGFGGPSFQGRGGFGRGPWDMRMDPRFAMHSHTAGPSSSSSLSSFAPASGSTTTESIFTPTSSSIHSKDNKAATGNYNSLEGEDLTRYNFSDRKTLDSAPSAPREEDLLPSEPGARASGQNSMHLDPTITTTHHTRTHSSPNPDHYQLASDRDIWIQDQEKMFRDQERMIRDQEHMLRDQENLIRSRENRIRAQENQRRAAEQIRRALSQTDGGGRRSRQRDEEPMEDGDETHETHEEEEEEYHEAQEDAEDEYQEENVDEAFQPSTSGLGFSRGDRGGRGMLGLTPRGRGGRGGTGGSGGDGGRSRGVNALRGFMRGIATRGQERGIGRWGRGASRRSQSQSQQGQDQEQWQGRGHDRLRSRSISDNHRRHPTAGSSGSSTDNSSPISAPAPSTRSQQQPSDTSTPSAAPNFSHLSETITQGMAQFEHQLNQRMHAWGNQWVQKLRDAVTDPDNPGVYRFKYETS</sequence>
<keyword evidence="2" id="KW-0472">Membrane</keyword>
<reference evidence="3 4" key="1">
    <citation type="submission" date="2016-05" db="EMBL/GenBank/DDBJ databases">
        <title>Genome sequencing reveals origins of a unique bacterial endosymbiosis in the earliest lineages of terrestrial Fungi.</title>
        <authorList>
            <consortium name="DOE Joint Genome Institute"/>
            <person name="Uehling J."/>
            <person name="Gryganskyi A."/>
            <person name="Hameed K."/>
            <person name="Tschaplinski T."/>
            <person name="Misztal P."/>
            <person name="Wu S."/>
            <person name="Desiro A."/>
            <person name="Vande Pol N."/>
            <person name="Du Z.-Y."/>
            <person name="Zienkiewicz A."/>
            <person name="Zienkiewicz K."/>
            <person name="Morin E."/>
            <person name="Tisserant E."/>
            <person name="Splivallo R."/>
            <person name="Hainaut M."/>
            <person name="Henrissat B."/>
            <person name="Ohm R."/>
            <person name="Kuo A."/>
            <person name="Yan J."/>
            <person name="Lipzen A."/>
            <person name="Nolan M."/>
            <person name="Labutti K."/>
            <person name="Barry K."/>
            <person name="Goldstein A."/>
            <person name="Labbe J."/>
            <person name="Schadt C."/>
            <person name="Tuskan G."/>
            <person name="Grigoriev I."/>
            <person name="Martin F."/>
            <person name="Vilgalys R."/>
            <person name="Bonito G."/>
        </authorList>
    </citation>
    <scope>NUCLEOTIDE SEQUENCE [LARGE SCALE GENOMIC DNA]</scope>
    <source>
        <strain evidence="3 4">AG-77</strain>
    </source>
</reference>
<evidence type="ECO:0000256" key="1">
    <source>
        <dbReference type="SAM" id="MobiDB-lite"/>
    </source>
</evidence>
<feature type="compositionally biased region" description="Gly residues" evidence="1">
    <location>
        <begin position="738"/>
        <end position="749"/>
    </location>
</feature>
<dbReference type="EMBL" id="KV442011">
    <property type="protein sequence ID" value="OAQ36398.1"/>
    <property type="molecule type" value="Genomic_DNA"/>
</dbReference>
<feature type="compositionally biased region" description="Basic and acidic residues" evidence="1">
    <location>
        <begin position="634"/>
        <end position="651"/>
    </location>
</feature>
<feature type="region of interest" description="Disordered" evidence="1">
    <location>
        <begin position="474"/>
        <end position="594"/>
    </location>
</feature>
<gene>
    <name evidence="3" type="ORF">K457DRAFT_131606</name>
</gene>
<evidence type="ECO:0000256" key="2">
    <source>
        <dbReference type="SAM" id="Phobius"/>
    </source>
</evidence>
<feature type="compositionally biased region" description="Pro residues" evidence="1">
    <location>
        <begin position="1"/>
        <end position="14"/>
    </location>
</feature>
<feature type="transmembrane region" description="Helical" evidence="2">
    <location>
        <begin position="274"/>
        <end position="299"/>
    </location>
</feature>
<evidence type="ECO:0000313" key="3">
    <source>
        <dbReference type="EMBL" id="OAQ36398.1"/>
    </source>
</evidence>
<dbReference type="Proteomes" id="UP000078512">
    <property type="component" value="Unassembled WGS sequence"/>
</dbReference>
<feature type="compositionally biased region" description="Basic and acidic residues" evidence="1">
    <location>
        <begin position="801"/>
        <end position="814"/>
    </location>
</feature>
<feature type="compositionally biased region" description="Acidic residues" evidence="1">
    <location>
        <begin position="670"/>
        <end position="706"/>
    </location>
</feature>
<feature type="transmembrane region" description="Helical" evidence="2">
    <location>
        <begin position="104"/>
        <end position="122"/>
    </location>
</feature>
<feature type="compositionally biased region" description="Low complexity" evidence="1">
    <location>
        <begin position="779"/>
        <end position="800"/>
    </location>
</feature>